<dbReference type="RefSeq" id="WP_054597753.1">
    <property type="nucleotide sequence ID" value="NZ_CP012830.1"/>
</dbReference>
<reference evidence="1 2" key="2">
    <citation type="journal article" date="2018" name="Nature">
        <title>Mutant phenotypes for thousands of bacterial genes of unknown function.</title>
        <authorList>
            <person name="Price M.N."/>
            <person name="Wetmore K.M."/>
            <person name="Waters R.J."/>
            <person name="Callaghan M."/>
            <person name="Ray J."/>
            <person name="Liu H."/>
            <person name="Kuehl J.V."/>
            <person name="Melnyk R.A."/>
            <person name="Lamson J.S."/>
            <person name="Suh Y."/>
            <person name="Carlson H.K."/>
            <person name="Esquivel Z."/>
            <person name="Sadeeshkumar H."/>
            <person name="Chakraborty R."/>
            <person name="Zane G.M."/>
            <person name="Rubin B.E."/>
            <person name="Wall J.D."/>
            <person name="Visel A."/>
            <person name="Bristow J."/>
            <person name="Blow M.J."/>
            <person name="Arkin A.P."/>
            <person name="Deutschbauer A.M."/>
        </authorList>
    </citation>
    <scope>NUCLEOTIDE SEQUENCE [LARGE SCALE GENOMIC DNA]</scope>
    <source>
        <strain evidence="1 2">FW300-N2E3</strain>
    </source>
</reference>
<evidence type="ECO:0008006" key="3">
    <source>
        <dbReference type="Google" id="ProtNLM"/>
    </source>
</evidence>
<proteinExistence type="predicted"/>
<gene>
    <name evidence="1" type="ORF">AO353_27145</name>
</gene>
<dbReference type="Proteomes" id="UP000066487">
    <property type="component" value="Chromosome"/>
</dbReference>
<dbReference type="PROSITE" id="PS51257">
    <property type="entry name" value="PROKAR_LIPOPROTEIN"/>
    <property type="match status" value="1"/>
</dbReference>
<evidence type="ECO:0000313" key="1">
    <source>
        <dbReference type="EMBL" id="ALI04553.1"/>
    </source>
</evidence>
<dbReference type="AlphaFoldDB" id="A0A0N9W0F3"/>
<accession>A0A0N9W0F3</accession>
<dbReference type="EMBL" id="CP012830">
    <property type="protein sequence ID" value="ALI04553.1"/>
    <property type="molecule type" value="Genomic_DNA"/>
</dbReference>
<name>A0A0N9W0F3_PSEFL</name>
<evidence type="ECO:0000313" key="2">
    <source>
        <dbReference type="Proteomes" id="UP000066487"/>
    </source>
</evidence>
<reference evidence="2" key="1">
    <citation type="submission" date="2015-09" db="EMBL/GenBank/DDBJ databases">
        <title>Whole genome sequence of Pseudomonas fluorescens FW300-N2E3.</title>
        <authorList>
            <person name="Ray J."/>
            <person name="Melnyk R."/>
            <person name="Deutschbauer A."/>
        </authorList>
    </citation>
    <scope>NUCLEOTIDE SEQUENCE [LARGE SCALE GENOMIC DNA]</scope>
    <source>
        <strain evidence="2">FW300-N2E3</strain>
    </source>
</reference>
<dbReference type="OrthoDB" id="6872006at2"/>
<organism evidence="1 2">
    <name type="scientific">Pseudomonas fluorescens</name>
    <dbReference type="NCBI Taxonomy" id="294"/>
    <lineage>
        <taxon>Bacteria</taxon>
        <taxon>Pseudomonadati</taxon>
        <taxon>Pseudomonadota</taxon>
        <taxon>Gammaproteobacteria</taxon>
        <taxon>Pseudomonadales</taxon>
        <taxon>Pseudomonadaceae</taxon>
        <taxon>Pseudomonas</taxon>
    </lineage>
</organism>
<sequence length="205" mass="21784">MKRIFALSLLTLSLTACDKPAENTSQTNQVSAQCSKDTDCKGDRICESGQCTSPNTQISLTANPKPPVNLTPPAPSIAYQPILISGEKIGPFTISGHEINYQSRAGVMDIMEQVIDEPEYATYVGIEKAYAFGPNKFVLVISTGEGGNSCPATTYAVSFDTQTESVDGKTSIDGCSETVDSLADGNKLIIKKEGASTEVYNGLVK</sequence>
<protein>
    <recommendedName>
        <fullName evidence="3">Lipoprotein</fullName>
    </recommendedName>
</protein>